<gene>
    <name evidence="1" type="ORF">ABB34_06100</name>
</gene>
<dbReference type="AlphaFoldDB" id="A0A0R0E979"/>
<dbReference type="RefSeq" id="WP_057640359.1">
    <property type="nucleotide sequence ID" value="NZ_LDJP01000032.1"/>
</dbReference>
<comment type="caution">
    <text evidence="1">The sequence shown here is derived from an EMBL/GenBank/DDBJ whole genome shotgun (WGS) entry which is preliminary data.</text>
</comment>
<name>A0A0R0E979_9GAMM</name>
<dbReference type="Proteomes" id="UP000050940">
    <property type="component" value="Unassembled WGS sequence"/>
</dbReference>
<reference evidence="1 2" key="1">
    <citation type="submission" date="2015-05" db="EMBL/GenBank/DDBJ databases">
        <title>Genome sequencing and analysis of members of genus Stenotrophomonas.</title>
        <authorList>
            <person name="Patil P.P."/>
            <person name="Midha S."/>
            <person name="Patil P.B."/>
        </authorList>
    </citation>
    <scope>NUCLEOTIDE SEQUENCE [LARGE SCALE GENOMIC DNA]</scope>
    <source>
        <strain evidence="1 2">JCM 16244</strain>
    </source>
</reference>
<proteinExistence type="predicted"/>
<protein>
    <submittedName>
        <fullName evidence="1">Uncharacterized protein</fullName>
    </submittedName>
</protein>
<accession>A0A0R0E979</accession>
<sequence>MTASRLTPSEASTLLDHLIDDAAFRTSFTTDPAAALASLGMDVDHHECLKVDMLASPEELQQVRAELEAYLTASTMPMTVVFCFEAGKVGDAIG</sequence>
<dbReference type="PATRIC" id="fig|659018.3.peg.1145"/>
<dbReference type="EMBL" id="LDJP01000032">
    <property type="protein sequence ID" value="KRG86724.1"/>
    <property type="molecule type" value="Genomic_DNA"/>
</dbReference>
<dbReference type="NCBIfam" id="TIGR04509">
    <property type="entry name" value="mod_pep_NH_fam"/>
    <property type="match status" value="1"/>
</dbReference>
<evidence type="ECO:0000313" key="1">
    <source>
        <dbReference type="EMBL" id="KRG86724.1"/>
    </source>
</evidence>
<evidence type="ECO:0000313" key="2">
    <source>
        <dbReference type="Proteomes" id="UP000050940"/>
    </source>
</evidence>
<dbReference type="OrthoDB" id="6044161at2"/>
<keyword evidence="2" id="KW-1185">Reference proteome</keyword>
<dbReference type="InterPro" id="IPR030976">
    <property type="entry name" value="Mod_pep_NH_fam"/>
</dbReference>
<organism evidence="1 2">
    <name type="scientific">Stenotrophomonas daejeonensis</name>
    <dbReference type="NCBI Taxonomy" id="659018"/>
    <lineage>
        <taxon>Bacteria</taxon>
        <taxon>Pseudomonadati</taxon>
        <taxon>Pseudomonadota</taxon>
        <taxon>Gammaproteobacteria</taxon>
        <taxon>Lysobacterales</taxon>
        <taxon>Lysobacteraceae</taxon>
        <taxon>Stenotrophomonas</taxon>
    </lineage>
</organism>